<protein>
    <submittedName>
        <fullName evidence="2">Uncharacterized protein</fullName>
    </submittedName>
</protein>
<keyword evidence="4" id="KW-1185">Reference proteome</keyword>
<feature type="compositionally biased region" description="Basic and acidic residues" evidence="1">
    <location>
        <begin position="37"/>
        <end position="49"/>
    </location>
</feature>
<dbReference type="AlphaFoldDB" id="A0A9P1G3Z7"/>
<evidence type="ECO:0000313" key="2">
    <source>
        <dbReference type="EMBL" id="CAI3998706.1"/>
    </source>
</evidence>
<dbReference type="EMBL" id="CAMXCT010002527">
    <property type="protein sequence ID" value="CAI3998706.1"/>
    <property type="molecule type" value="Genomic_DNA"/>
</dbReference>
<dbReference type="EMBL" id="CAMXCT020002527">
    <property type="protein sequence ID" value="CAL1152081.1"/>
    <property type="molecule type" value="Genomic_DNA"/>
</dbReference>
<organism evidence="2">
    <name type="scientific">Cladocopium goreaui</name>
    <dbReference type="NCBI Taxonomy" id="2562237"/>
    <lineage>
        <taxon>Eukaryota</taxon>
        <taxon>Sar</taxon>
        <taxon>Alveolata</taxon>
        <taxon>Dinophyceae</taxon>
        <taxon>Suessiales</taxon>
        <taxon>Symbiodiniaceae</taxon>
        <taxon>Cladocopium</taxon>
    </lineage>
</organism>
<reference evidence="3 4" key="2">
    <citation type="submission" date="2024-05" db="EMBL/GenBank/DDBJ databases">
        <authorList>
            <person name="Chen Y."/>
            <person name="Shah S."/>
            <person name="Dougan E. K."/>
            <person name="Thang M."/>
            <person name="Chan C."/>
        </authorList>
    </citation>
    <scope>NUCLEOTIDE SEQUENCE [LARGE SCALE GENOMIC DNA]</scope>
</reference>
<evidence type="ECO:0000313" key="4">
    <source>
        <dbReference type="Proteomes" id="UP001152797"/>
    </source>
</evidence>
<evidence type="ECO:0000256" key="1">
    <source>
        <dbReference type="SAM" id="MobiDB-lite"/>
    </source>
</evidence>
<accession>A0A9P1G3Z7</accession>
<reference evidence="2" key="1">
    <citation type="submission" date="2022-10" db="EMBL/GenBank/DDBJ databases">
        <authorList>
            <person name="Chen Y."/>
            <person name="Dougan E. K."/>
            <person name="Chan C."/>
            <person name="Rhodes N."/>
            <person name="Thang M."/>
        </authorList>
    </citation>
    <scope>NUCLEOTIDE SEQUENCE</scope>
</reference>
<comment type="caution">
    <text evidence="2">The sequence shown here is derived from an EMBL/GenBank/DDBJ whole genome shotgun (WGS) entry which is preliminary data.</text>
</comment>
<feature type="region of interest" description="Disordered" evidence="1">
    <location>
        <begin position="1"/>
        <end position="100"/>
    </location>
</feature>
<feature type="non-terminal residue" evidence="2">
    <location>
        <position position="129"/>
    </location>
</feature>
<evidence type="ECO:0000313" key="3">
    <source>
        <dbReference type="EMBL" id="CAL4786018.1"/>
    </source>
</evidence>
<gene>
    <name evidence="2" type="ORF">C1SCF055_LOCUS24981</name>
</gene>
<dbReference type="EMBL" id="CAMXCT030002527">
    <property type="protein sequence ID" value="CAL4786018.1"/>
    <property type="molecule type" value="Genomic_DNA"/>
</dbReference>
<proteinExistence type="predicted"/>
<sequence length="129" mass="13819">MAEESTLPDVTKLSDDEVVTTPVGKPTKALSSPSAPEKVKVKAKAKAEAKAVVQKRPATRSTVLKRPAARSDDAEESESMPVKRPATAGAEHGGDSDGPIKAYKEFRRATGSYSIRVKKGDGPKRELFR</sequence>
<dbReference type="Proteomes" id="UP001152797">
    <property type="component" value="Unassembled WGS sequence"/>
</dbReference>
<name>A0A9P1G3Z7_9DINO</name>